<evidence type="ECO:0000256" key="4">
    <source>
        <dbReference type="RuleBase" id="RU003737"/>
    </source>
</evidence>
<comment type="similarity">
    <text evidence="4">Belongs to the Orn/Lys/Arg decarboxylase class-II family.</text>
</comment>
<evidence type="ECO:0000256" key="1">
    <source>
        <dbReference type="ARBA" id="ARBA00001933"/>
    </source>
</evidence>
<dbReference type="Proteomes" id="UP000198817">
    <property type="component" value="Unassembled WGS sequence"/>
</dbReference>
<dbReference type="Gene3D" id="3.20.20.10">
    <property type="entry name" value="Alanine racemase"/>
    <property type="match status" value="1"/>
</dbReference>
<dbReference type="EMBL" id="FPBT01000005">
    <property type="protein sequence ID" value="SFU45048.1"/>
    <property type="molecule type" value="Genomic_DNA"/>
</dbReference>
<feature type="domain" description="Orn/DAP/Arg decarboxylase 2 N-terminal" evidence="6">
    <location>
        <begin position="27"/>
        <end position="276"/>
    </location>
</feature>
<dbReference type="InterPro" id="IPR022643">
    <property type="entry name" value="De-COase2_C"/>
</dbReference>
<keyword evidence="2 3" id="KW-0663">Pyridoxal phosphate</keyword>
<dbReference type="Gene3D" id="2.40.37.10">
    <property type="entry name" value="Lyase, Ornithine Decarboxylase, Chain A, domain 1"/>
    <property type="match status" value="1"/>
</dbReference>
<dbReference type="SUPFAM" id="SSF50621">
    <property type="entry name" value="Alanine racemase C-terminal domain-like"/>
    <property type="match status" value="1"/>
</dbReference>
<evidence type="ECO:0000259" key="5">
    <source>
        <dbReference type="Pfam" id="PF00278"/>
    </source>
</evidence>
<feature type="modified residue" description="N6-(pyridoxal phosphate)lysine" evidence="3">
    <location>
        <position position="49"/>
    </location>
</feature>
<dbReference type="SUPFAM" id="SSF51419">
    <property type="entry name" value="PLP-binding barrel"/>
    <property type="match status" value="1"/>
</dbReference>
<dbReference type="STRING" id="155865.SAMN05216515_10686"/>
<reference evidence="7 8" key="1">
    <citation type="submission" date="2016-10" db="EMBL/GenBank/DDBJ databases">
        <authorList>
            <person name="de Groot N.N."/>
        </authorList>
    </citation>
    <scope>NUCLEOTIDE SEQUENCE [LARGE SCALE GENOMIC DNA]</scope>
    <source>
        <strain evidence="7 8">KHGC13</strain>
    </source>
</reference>
<dbReference type="Pfam" id="PF02784">
    <property type="entry name" value="Orn_Arg_deC_N"/>
    <property type="match status" value="1"/>
</dbReference>
<dbReference type="PRINTS" id="PR01182">
    <property type="entry name" value="ORNDCRBXLASE"/>
</dbReference>
<dbReference type="InterPro" id="IPR000183">
    <property type="entry name" value="Orn/DAP/Arg_de-COase"/>
</dbReference>
<dbReference type="InterPro" id="IPR002433">
    <property type="entry name" value="Orn_de-COase"/>
</dbReference>
<dbReference type="InterPro" id="IPR029066">
    <property type="entry name" value="PLP-binding_barrel"/>
</dbReference>
<gene>
    <name evidence="7" type="ORF">SAMN05216508_10585</name>
</gene>
<dbReference type="PANTHER" id="PTHR43727:SF2">
    <property type="entry name" value="GROUP IV DECARBOXYLASE"/>
    <property type="match status" value="1"/>
</dbReference>
<protein>
    <submittedName>
        <fullName evidence="7">Diaminopimelate decarboxylase</fullName>
    </submittedName>
</protein>
<evidence type="ECO:0000313" key="7">
    <source>
        <dbReference type="EMBL" id="SFU45048.1"/>
    </source>
</evidence>
<dbReference type="GO" id="GO:0009089">
    <property type="term" value="P:lysine biosynthetic process via diaminopimelate"/>
    <property type="evidence" value="ECO:0007669"/>
    <property type="project" value="TreeGrafter"/>
</dbReference>
<dbReference type="OrthoDB" id="9802241at2"/>
<name>A0A1I7G9E4_9FIRM</name>
<dbReference type="RefSeq" id="WP_090470610.1">
    <property type="nucleotide sequence ID" value="NZ_CADAOJ010000001.1"/>
</dbReference>
<accession>A0A1I7G9E4</accession>
<dbReference type="PRINTS" id="PR01179">
    <property type="entry name" value="ODADCRBXLASE"/>
</dbReference>
<dbReference type="AlphaFoldDB" id="A0A1I7G9E4"/>
<evidence type="ECO:0000256" key="3">
    <source>
        <dbReference type="PIRSR" id="PIRSR600183-50"/>
    </source>
</evidence>
<dbReference type="Pfam" id="PF00278">
    <property type="entry name" value="Orn_DAP_Arg_deC"/>
    <property type="match status" value="1"/>
</dbReference>
<sequence>MRIPMDSRILHDLSDHYDSFYLYDEKTILQRIQALREAFPEVEFLYSVKSNPHPEVLKTMLSHGFGTDAASLGEVLAASRCYEAIGDHEMPDRDRIFYSAPGKSRKDLLGAWQCAAIIADSPGEIRRIEEIAAEMDKKISIGVRINPAYTIGGTAGTGAPAKFGIDEEQFFSILESSGHPHLRINGIHVHLRSQMLNTALLINYHNYLFDMADRIEAAIGAPLDYINLGSGIGIPFTEQDREVDLSVLSGALKEHLRRRKENGKADTRIMIESGRYAPGKSGWYVTKVMDRKISRGKTFIVLNSTMNGFVRPSLVEMVRHLTDDPAPAAWEPFFTGLDTFQFLALRSGDEEVIPAGASEDGETVDLVGSLCTGVDVIASDIRMPHLEPGDLVIITNAGAYAAVMSPMQFASMEKPAQIFLAEDGTIRS</sequence>
<feature type="domain" description="Orn/DAP/Arg decarboxylase 2 C-terminal" evidence="5">
    <location>
        <begin position="20"/>
        <end position="398"/>
    </location>
</feature>
<proteinExistence type="inferred from homology"/>
<dbReference type="PANTHER" id="PTHR43727">
    <property type="entry name" value="DIAMINOPIMELATE DECARBOXYLASE"/>
    <property type="match status" value="1"/>
</dbReference>
<organism evidence="7 8">
    <name type="scientific">Eubacterium pyruvativorans</name>
    <dbReference type="NCBI Taxonomy" id="155865"/>
    <lineage>
        <taxon>Bacteria</taxon>
        <taxon>Bacillati</taxon>
        <taxon>Bacillota</taxon>
        <taxon>Clostridia</taxon>
        <taxon>Eubacteriales</taxon>
        <taxon>Eubacteriaceae</taxon>
        <taxon>Eubacterium</taxon>
    </lineage>
</organism>
<evidence type="ECO:0000313" key="8">
    <source>
        <dbReference type="Proteomes" id="UP000198817"/>
    </source>
</evidence>
<evidence type="ECO:0000259" key="6">
    <source>
        <dbReference type="Pfam" id="PF02784"/>
    </source>
</evidence>
<dbReference type="InterPro" id="IPR022644">
    <property type="entry name" value="De-COase2_N"/>
</dbReference>
<dbReference type="GO" id="GO:0008836">
    <property type="term" value="F:diaminopimelate decarboxylase activity"/>
    <property type="evidence" value="ECO:0007669"/>
    <property type="project" value="TreeGrafter"/>
</dbReference>
<feature type="active site" description="Proton donor" evidence="3">
    <location>
        <position position="371"/>
    </location>
</feature>
<comment type="cofactor">
    <cofactor evidence="1 3">
        <name>pyridoxal 5'-phosphate</name>
        <dbReference type="ChEBI" id="CHEBI:597326"/>
    </cofactor>
</comment>
<dbReference type="GO" id="GO:0006596">
    <property type="term" value="P:polyamine biosynthetic process"/>
    <property type="evidence" value="ECO:0007669"/>
    <property type="project" value="InterPro"/>
</dbReference>
<dbReference type="InterPro" id="IPR009006">
    <property type="entry name" value="Ala_racemase/Decarboxylase_C"/>
</dbReference>
<evidence type="ECO:0000256" key="2">
    <source>
        <dbReference type="ARBA" id="ARBA00022898"/>
    </source>
</evidence>
<keyword evidence="8" id="KW-1185">Reference proteome</keyword>